<feature type="compositionally biased region" description="Polar residues" evidence="1">
    <location>
        <begin position="121"/>
        <end position="131"/>
    </location>
</feature>
<dbReference type="EMBL" id="JABSTV010001248">
    <property type="protein sequence ID" value="KAH7969120.1"/>
    <property type="molecule type" value="Genomic_DNA"/>
</dbReference>
<evidence type="ECO:0000313" key="3">
    <source>
        <dbReference type="Proteomes" id="UP000821837"/>
    </source>
</evidence>
<feature type="region of interest" description="Disordered" evidence="1">
    <location>
        <begin position="1"/>
        <end position="155"/>
    </location>
</feature>
<accession>A0A9D4T2J6</accession>
<proteinExistence type="predicted"/>
<evidence type="ECO:0000313" key="2">
    <source>
        <dbReference type="EMBL" id="KAH7969120.1"/>
    </source>
</evidence>
<dbReference type="AlphaFoldDB" id="A0A9D4T2J6"/>
<gene>
    <name evidence="2" type="ORF">HPB52_014765</name>
</gene>
<feature type="compositionally biased region" description="Low complexity" evidence="1">
    <location>
        <begin position="43"/>
        <end position="52"/>
    </location>
</feature>
<sequence length="155" mass="16672">MSKIDALASGSSANGGPQGGNNTEENAGGKRKTPRREPPSPPLGRAAGAARPTQQAPNNQEAMDAEESTVNRETATAMAQIPKEGELPAILAAITQIKQDTERDRRQIRVSRRRSADAVGQTRTTSDQSSYHYRKKPLRVPEEKTGGKNQGIDRA</sequence>
<reference evidence="2" key="2">
    <citation type="submission" date="2021-09" db="EMBL/GenBank/DDBJ databases">
        <authorList>
            <person name="Jia N."/>
            <person name="Wang J."/>
            <person name="Shi W."/>
            <person name="Du L."/>
            <person name="Sun Y."/>
            <person name="Zhan W."/>
            <person name="Jiang J."/>
            <person name="Wang Q."/>
            <person name="Zhang B."/>
            <person name="Ji P."/>
            <person name="Sakyi L.B."/>
            <person name="Cui X."/>
            <person name="Yuan T."/>
            <person name="Jiang B."/>
            <person name="Yang W."/>
            <person name="Lam T.T.-Y."/>
            <person name="Chang Q."/>
            <person name="Ding S."/>
            <person name="Wang X."/>
            <person name="Zhu J."/>
            <person name="Ruan X."/>
            <person name="Zhao L."/>
            <person name="Wei J."/>
            <person name="Que T."/>
            <person name="Du C."/>
            <person name="Cheng J."/>
            <person name="Dai P."/>
            <person name="Han X."/>
            <person name="Huang E."/>
            <person name="Gao Y."/>
            <person name="Liu J."/>
            <person name="Shao H."/>
            <person name="Ye R."/>
            <person name="Li L."/>
            <person name="Wei W."/>
            <person name="Wang X."/>
            <person name="Wang C."/>
            <person name="Huo Q."/>
            <person name="Li W."/>
            <person name="Guo W."/>
            <person name="Chen H."/>
            <person name="Chen S."/>
            <person name="Zhou L."/>
            <person name="Zhou L."/>
            <person name="Ni X."/>
            <person name="Tian J."/>
            <person name="Zhou Y."/>
            <person name="Sheng Y."/>
            <person name="Liu T."/>
            <person name="Pan Y."/>
            <person name="Xia L."/>
            <person name="Li J."/>
            <person name="Zhao F."/>
            <person name="Cao W."/>
        </authorList>
    </citation>
    <scope>NUCLEOTIDE SEQUENCE</scope>
    <source>
        <strain evidence="2">Rsan-2018</strain>
        <tissue evidence="2">Larvae</tissue>
    </source>
</reference>
<name>A0A9D4T2J6_RHISA</name>
<comment type="caution">
    <text evidence="2">The sequence shown here is derived from an EMBL/GenBank/DDBJ whole genome shotgun (WGS) entry which is preliminary data.</text>
</comment>
<evidence type="ECO:0000256" key="1">
    <source>
        <dbReference type="SAM" id="MobiDB-lite"/>
    </source>
</evidence>
<keyword evidence="3" id="KW-1185">Reference proteome</keyword>
<feature type="compositionally biased region" description="Basic and acidic residues" evidence="1">
    <location>
        <begin position="139"/>
        <end position="155"/>
    </location>
</feature>
<organism evidence="2 3">
    <name type="scientific">Rhipicephalus sanguineus</name>
    <name type="common">Brown dog tick</name>
    <name type="synonym">Ixodes sanguineus</name>
    <dbReference type="NCBI Taxonomy" id="34632"/>
    <lineage>
        <taxon>Eukaryota</taxon>
        <taxon>Metazoa</taxon>
        <taxon>Ecdysozoa</taxon>
        <taxon>Arthropoda</taxon>
        <taxon>Chelicerata</taxon>
        <taxon>Arachnida</taxon>
        <taxon>Acari</taxon>
        <taxon>Parasitiformes</taxon>
        <taxon>Ixodida</taxon>
        <taxon>Ixodoidea</taxon>
        <taxon>Ixodidae</taxon>
        <taxon>Rhipicephalinae</taxon>
        <taxon>Rhipicephalus</taxon>
        <taxon>Rhipicephalus</taxon>
    </lineage>
</organism>
<reference evidence="2" key="1">
    <citation type="journal article" date="2020" name="Cell">
        <title>Large-Scale Comparative Analyses of Tick Genomes Elucidate Their Genetic Diversity and Vector Capacities.</title>
        <authorList>
            <consortium name="Tick Genome and Microbiome Consortium (TIGMIC)"/>
            <person name="Jia N."/>
            <person name="Wang J."/>
            <person name="Shi W."/>
            <person name="Du L."/>
            <person name="Sun Y."/>
            <person name="Zhan W."/>
            <person name="Jiang J.F."/>
            <person name="Wang Q."/>
            <person name="Zhang B."/>
            <person name="Ji P."/>
            <person name="Bell-Sakyi L."/>
            <person name="Cui X.M."/>
            <person name="Yuan T.T."/>
            <person name="Jiang B.G."/>
            <person name="Yang W.F."/>
            <person name="Lam T.T."/>
            <person name="Chang Q.C."/>
            <person name="Ding S.J."/>
            <person name="Wang X.J."/>
            <person name="Zhu J.G."/>
            <person name="Ruan X.D."/>
            <person name="Zhao L."/>
            <person name="Wei J.T."/>
            <person name="Ye R.Z."/>
            <person name="Que T.C."/>
            <person name="Du C.H."/>
            <person name="Zhou Y.H."/>
            <person name="Cheng J.X."/>
            <person name="Dai P.F."/>
            <person name="Guo W.B."/>
            <person name="Han X.H."/>
            <person name="Huang E.J."/>
            <person name="Li L.F."/>
            <person name="Wei W."/>
            <person name="Gao Y.C."/>
            <person name="Liu J.Z."/>
            <person name="Shao H.Z."/>
            <person name="Wang X."/>
            <person name="Wang C.C."/>
            <person name="Yang T.C."/>
            <person name="Huo Q.B."/>
            <person name="Li W."/>
            <person name="Chen H.Y."/>
            <person name="Chen S.E."/>
            <person name="Zhou L.G."/>
            <person name="Ni X.B."/>
            <person name="Tian J.H."/>
            <person name="Sheng Y."/>
            <person name="Liu T."/>
            <person name="Pan Y.S."/>
            <person name="Xia L.Y."/>
            <person name="Li J."/>
            <person name="Zhao F."/>
            <person name="Cao W.C."/>
        </authorList>
    </citation>
    <scope>NUCLEOTIDE SEQUENCE</scope>
    <source>
        <strain evidence="2">Rsan-2018</strain>
    </source>
</reference>
<feature type="compositionally biased region" description="Polar residues" evidence="1">
    <location>
        <begin position="9"/>
        <end position="25"/>
    </location>
</feature>
<protein>
    <submittedName>
        <fullName evidence="2">Uncharacterized protein</fullName>
    </submittedName>
</protein>
<dbReference type="Proteomes" id="UP000821837">
    <property type="component" value="Unassembled WGS sequence"/>
</dbReference>